<organism evidence="5 6">
    <name type="scientific">Drosophila virilis</name>
    <name type="common">Fruit fly</name>
    <dbReference type="NCBI Taxonomy" id="7244"/>
    <lineage>
        <taxon>Eukaryota</taxon>
        <taxon>Metazoa</taxon>
        <taxon>Ecdysozoa</taxon>
        <taxon>Arthropoda</taxon>
        <taxon>Hexapoda</taxon>
        <taxon>Insecta</taxon>
        <taxon>Pterygota</taxon>
        <taxon>Neoptera</taxon>
        <taxon>Endopterygota</taxon>
        <taxon>Diptera</taxon>
        <taxon>Brachycera</taxon>
        <taxon>Muscomorpha</taxon>
        <taxon>Ephydroidea</taxon>
        <taxon>Drosophilidae</taxon>
        <taxon>Drosophila</taxon>
    </lineage>
</organism>
<dbReference type="OrthoDB" id="6022531at2759"/>
<dbReference type="InterPro" id="IPR001611">
    <property type="entry name" value="Leu-rich_rpt"/>
</dbReference>
<dbReference type="PANTHER" id="PTHR24373">
    <property type="entry name" value="SLIT RELATED LEUCINE-RICH REPEAT NEURONAL PROTEIN"/>
    <property type="match status" value="1"/>
</dbReference>
<dbReference type="InterPro" id="IPR032675">
    <property type="entry name" value="LRR_dom_sf"/>
</dbReference>
<accession>A0A0Q9WQV9</accession>
<dbReference type="FunFam" id="3.80.10.10:FF:000732">
    <property type="entry name" value="GD11101"/>
    <property type="match status" value="1"/>
</dbReference>
<proteinExistence type="predicted"/>
<dbReference type="InterPro" id="IPR003591">
    <property type="entry name" value="Leu-rich_rpt_typical-subtyp"/>
</dbReference>
<dbReference type="SUPFAM" id="SSF52058">
    <property type="entry name" value="L domain-like"/>
    <property type="match status" value="1"/>
</dbReference>
<reference evidence="5 6" key="1">
    <citation type="journal article" date="2007" name="Nature">
        <title>Evolution of genes and genomes on the Drosophila phylogeny.</title>
        <authorList>
            <consortium name="Drosophila 12 Genomes Consortium"/>
            <person name="Clark A.G."/>
            <person name="Eisen M.B."/>
            <person name="Smith D.R."/>
            <person name="Bergman C.M."/>
            <person name="Oliver B."/>
            <person name="Markow T.A."/>
            <person name="Kaufman T.C."/>
            <person name="Kellis M."/>
            <person name="Gelbart W."/>
            <person name="Iyer V.N."/>
            <person name="Pollard D.A."/>
            <person name="Sackton T.B."/>
            <person name="Larracuente A.M."/>
            <person name="Singh N.D."/>
            <person name="Abad J.P."/>
            <person name="Abt D.N."/>
            <person name="Adryan B."/>
            <person name="Aguade M."/>
            <person name="Akashi H."/>
            <person name="Anderson W.W."/>
            <person name="Aquadro C.F."/>
            <person name="Ardell D.H."/>
            <person name="Arguello R."/>
            <person name="Artieri C.G."/>
            <person name="Barbash D.A."/>
            <person name="Barker D."/>
            <person name="Barsanti P."/>
            <person name="Batterham P."/>
            <person name="Batzoglou S."/>
            <person name="Begun D."/>
            <person name="Bhutkar A."/>
            <person name="Blanco E."/>
            <person name="Bosak S.A."/>
            <person name="Bradley R.K."/>
            <person name="Brand A.D."/>
            <person name="Brent M.R."/>
            <person name="Brooks A.N."/>
            <person name="Brown R.H."/>
            <person name="Butlin R.K."/>
            <person name="Caggese C."/>
            <person name="Calvi B.R."/>
            <person name="Bernardo de Carvalho A."/>
            <person name="Caspi A."/>
            <person name="Castrezana S."/>
            <person name="Celniker S.E."/>
            <person name="Chang J.L."/>
            <person name="Chapple C."/>
            <person name="Chatterji S."/>
            <person name="Chinwalla A."/>
            <person name="Civetta A."/>
            <person name="Clifton S.W."/>
            <person name="Comeron J.M."/>
            <person name="Costello J.C."/>
            <person name="Coyne J.A."/>
            <person name="Daub J."/>
            <person name="David R.G."/>
            <person name="Delcher A.L."/>
            <person name="Delehaunty K."/>
            <person name="Do C.B."/>
            <person name="Ebling H."/>
            <person name="Edwards K."/>
            <person name="Eickbush T."/>
            <person name="Evans J.D."/>
            <person name="Filipski A."/>
            <person name="Findeiss S."/>
            <person name="Freyhult E."/>
            <person name="Fulton L."/>
            <person name="Fulton R."/>
            <person name="Garcia A.C."/>
            <person name="Gardiner A."/>
            <person name="Garfield D.A."/>
            <person name="Garvin B.E."/>
            <person name="Gibson G."/>
            <person name="Gilbert D."/>
            <person name="Gnerre S."/>
            <person name="Godfrey J."/>
            <person name="Good R."/>
            <person name="Gotea V."/>
            <person name="Gravely B."/>
            <person name="Greenberg A.J."/>
            <person name="Griffiths-Jones S."/>
            <person name="Gross S."/>
            <person name="Guigo R."/>
            <person name="Gustafson E.A."/>
            <person name="Haerty W."/>
            <person name="Hahn M.W."/>
            <person name="Halligan D.L."/>
            <person name="Halpern A.L."/>
            <person name="Halter G.M."/>
            <person name="Han M.V."/>
            <person name="Heger A."/>
            <person name="Hillier L."/>
            <person name="Hinrichs A.S."/>
            <person name="Holmes I."/>
            <person name="Hoskins R.A."/>
            <person name="Hubisz M.J."/>
            <person name="Hultmark D."/>
            <person name="Huntley M.A."/>
            <person name="Jaffe D.B."/>
            <person name="Jagadeeshan S."/>
            <person name="Jeck W.R."/>
            <person name="Johnson J."/>
            <person name="Jones C.D."/>
            <person name="Jordan W.C."/>
            <person name="Karpen G.H."/>
            <person name="Kataoka E."/>
            <person name="Keightley P.D."/>
            <person name="Kheradpour P."/>
            <person name="Kirkness E.F."/>
            <person name="Koerich L.B."/>
            <person name="Kristiansen K."/>
            <person name="Kudrna D."/>
            <person name="Kulathinal R.J."/>
            <person name="Kumar S."/>
            <person name="Kwok R."/>
            <person name="Lander E."/>
            <person name="Langley C.H."/>
            <person name="Lapoint R."/>
            <person name="Lazzaro B.P."/>
            <person name="Lee S.J."/>
            <person name="Levesque L."/>
            <person name="Li R."/>
            <person name="Lin C.F."/>
            <person name="Lin M.F."/>
            <person name="Lindblad-Toh K."/>
            <person name="Llopart A."/>
            <person name="Long M."/>
            <person name="Low L."/>
            <person name="Lozovsky E."/>
            <person name="Lu J."/>
            <person name="Luo M."/>
            <person name="Machado C.A."/>
            <person name="Makalowski W."/>
            <person name="Marzo M."/>
            <person name="Matsuda M."/>
            <person name="Matzkin L."/>
            <person name="McAllister B."/>
            <person name="McBride C.S."/>
            <person name="McKernan B."/>
            <person name="McKernan K."/>
            <person name="Mendez-Lago M."/>
            <person name="Minx P."/>
            <person name="Mollenhauer M.U."/>
            <person name="Montooth K."/>
            <person name="Mount S.M."/>
            <person name="Mu X."/>
            <person name="Myers E."/>
            <person name="Negre B."/>
            <person name="Newfeld S."/>
            <person name="Nielsen R."/>
            <person name="Noor M.A."/>
            <person name="O'Grady P."/>
            <person name="Pachter L."/>
            <person name="Papaceit M."/>
            <person name="Parisi M.J."/>
            <person name="Parisi M."/>
            <person name="Parts L."/>
            <person name="Pedersen J.S."/>
            <person name="Pesole G."/>
            <person name="Phillippy A.M."/>
            <person name="Ponting C.P."/>
            <person name="Pop M."/>
            <person name="Porcelli D."/>
            <person name="Powell J.R."/>
            <person name="Prohaska S."/>
            <person name="Pruitt K."/>
            <person name="Puig M."/>
            <person name="Quesneville H."/>
            <person name="Ram K.R."/>
            <person name="Rand D."/>
            <person name="Rasmussen M.D."/>
            <person name="Reed L.K."/>
            <person name="Reenan R."/>
            <person name="Reily A."/>
            <person name="Remington K.A."/>
            <person name="Rieger T.T."/>
            <person name="Ritchie M.G."/>
            <person name="Robin C."/>
            <person name="Rogers Y.H."/>
            <person name="Rohde C."/>
            <person name="Rozas J."/>
            <person name="Rubenfield M.J."/>
            <person name="Ruiz A."/>
            <person name="Russo S."/>
            <person name="Salzberg S.L."/>
            <person name="Sanchez-Gracia A."/>
            <person name="Saranga D.J."/>
            <person name="Sato H."/>
            <person name="Schaeffer S.W."/>
            <person name="Schatz M.C."/>
            <person name="Schlenke T."/>
            <person name="Schwartz R."/>
            <person name="Segarra C."/>
            <person name="Singh R.S."/>
            <person name="Sirot L."/>
            <person name="Sirota M."/>
            <person name="Sisneros N.B."/>
            <person name="Smith C.D."/>
            <person name="Smith T.F."/>
            <person name="Spieth J."/>
            <person name="Stage D.E."/>
            <person name="Stark A."/>
            <person name="Stephan W."/>
            <person name="Strausberg R.L."/>
            <person name="Strempel S."/>
            <person name="Sturgill D."/>
            <person name="Sutton G."/>
            <person name="Sutton G.G."/>
            <person name="Tao W."/>
            <person name="Teichmann S."/>
            <person name="Tobari Y.N."/>
            <person name="Tomimura Y."/>
            <person name="Tsolas J.M."/>
            <person name="Valente V.L."/>
            <person name="Venter E."/>
            <person name="Venter J.C."/>
            <person name="Vicario S."/>
            <person name="Vieira F.G."/>
            <person name="Vilella A.J."/>
            <person name="Villasante A."/>
            <person name="Walenz B."/>
            <person name="Wang J."/>
            <person name="Wasserman M."/>
            <person name="Watts T."/>
            <person name="Wilson D."/>
            <person name="Wilson R.K."/>
            <person name="Wing R.A."/>
            <person name="Wolfner M.F."/>
            <person name="Wong A."/>
            <person name="Wong G.K."/>
            <person name="Wu C.I."/>
            <person name="Wu G."/>
            <person name="Yamamoto D."/>
            <person name="Yang H.P."/>
            <person name="Yang S.P."/>
            <person name="Yorke J.A."/>
            <person name="Yoshida K."/>
            <person name="Zdobnov E."/>
            <person name="Zhang P."/>
            <person name="Zhang Y."/>
            <person name="Zimin A.V."/>
            <person name="Baldwin J."/>
            <person name="Abdouelleil A."/>
            <person name="Abdulkadir J."/>
            <person name="Abebe A."/>
            <person name="Abera B."/>
            <person name="Abreu J."/>
            <person name="Acer S.C."/>
            <person name="Aftuck L."/>
            <person name="Alexander A."/>
            <person name="An P."/>
            <person name="Anderson E."/>
            <person name="Anderson S."/>
            <person name="Arachi H."/>
            <person name="Azer M."/>
            <person name="Bachantsang P."/>
            <person name="Barry A."/>
            <person name="Bayul T."/>
            <person name="Berlin A."/>
            <person name="Bessette D."/>
            <person name="Bloom T."/>
            <person name="Blye J."/>
            <person name="Boguslavskiy L."/>
            <person name="Bonnet C."/>
            <person name="Boukhgalter B."/>
            <person name="Bourzgui I."/>
            <person name="Brown A."/>
            <person name="Cahill P."/>
            <person name="Channer S."/>
            <person name="Cheshatsang Y."/>
            <person name="Chuda L."/>
            <person name="Citroen M."/>
            <person name="Collymore A."/>
            <person name="Cooke P."/>
            <person name="Costello M."/>
            <person name="D'Aco K."/>
            <person name="Daza R."/>
            <person name="De Haan G."/>
            <person name="DeGray S."/>
            <person name="DeMaso C."/>
            <person name="Dhargay N."/>
            <person name="Dooley K."/>
            <person name="Dooley E."/>
            <person name="Doricent M."/>
            <person name="Dorje P."/>
            <person name="Dorjee K."/>
            <person name="Dupes A."/>
            <person name="Elong R."/>
            <person name="Falk J."/>
            <person name="Farina A."/>
            <person name="Faro S."/>
            <person name="Ferguson D."/>
            <person name="Fisher S."/>
            <person name="Foley C.D."/>
            <person name="Franke A."/>
            <person name="Friedrich D."/>
            <person name="Gadbois L."/>
            <person name="Gearin G."/>
            <person name="Gearin C.R."/>
            <person name="Giannoukos G."/>
            <person name="Goode T."/>
            <person name="Graham J."/>
            <person name="Grandbois E."/>
            <person name="Grewal S."/>
            <person name="Gyaltsen K."/>
            <person name="Hafez N."/>
            <person name="Hagos B."/>
            <person name="Hall J."/>
            <person name="Henson C."/>
            <person name="Hollinger A."/>
            <person name="Honan T."/>
            <person name="Huard M.D."/>
            <person name="Hughes L."/>
            <person name="Hurhula B."/>
            <person name="Husby M.E."/>
            <person name="Kamat A."/>
            <person name="Kanga B."/>
            <person name="Kashin S."/>
            <person name="Khazanovich D."/>
            <person name="Kisner P."/>
            <person name="Lance K."/>
            <person name="Lara M."/>
            <person name="Lee W."/>
            <person name="Lennon N."/>
            <person name="Letendre F."/>
            <person name="LeVine R."/>
            <person name="Lipovsky A."/>
            <person name="Liu X."/>
            <person name="Liu J."/>
            <person name="Liu S."/>
            <person name="Lokyitsang T."/>
            <person name="Lokyitsang Y."/>
            <person name="Lubonja R."/>
            <person name="Lui A."/>
            <person name="MacDonald P."/>
            <person name="Magnisalis V."/>
            <person name="Maru K."/>
            <person name="Matthews C."/>
            <person name="McCusker W."/>
            <person name="McDonough S."/>
            <person name="Mehta T."/>
            <person name="Meldrim J."/>
            <person name="Meneus L."/>
            <person name="Mihai O."/>
            <person name="Mihalev A."/>
            <person name="Mihova T."/>
            <person name="Mittelman R."/>
            <person name="Mlenga V."/>
            <person name="Montmayeur A."/>
            <person name="Mulrain L."/>
            <person name="Navidi A."/>
            <person name="Naylor J."/>
            <person name="Negash T."/>
            <person name="Nguyen T."/>
            <person name="Nguyen N."/>
            <person name="Nicol R."/>
            <person name="Norbu C."/>
            <person name="Norbu N."/>
            <person name="Novod N."/>
            <person name="O'Neill B."/>
            <person name="Osman S."/>
            <person name="Markiewicz E."/>
            <person name="Oyono O.L."/>
            <person name="Patti C."/>
            <person name="Phunkhang P."/>
            <person name="Pierre F."/>
            <person name="Priest M."/>
            <person name="Raghuraman S."/>
            <person name="Rege F."/>
            <person name="Reyes R."/>
            <person name="Rise C."/>
            <person name="Rogov P."/>
            <person name="Ross K."/>
            <person name="Ryan E."/>
            <person name="Settipalli S."/>
            <person name="Shea T."/>
            <person name="Sherpa N."/>
            <person name="Shi L."/>
            <person name="Shih D."/>
            <person name="Sparrow T."/>
            <person name="Spaulding J."/>
            <person name="Stalker J."/>
            <person name="Stange-Thomann N."/>
            <person name="Stavropoulos S."/>
            <person name="Stone C."/>
            <person name="Strader C."/>
            <person name="Tesfaye S."/>
            <person name="Thomson T."/>
            <person name="Thoulutsang Y."/>
            <person name="Thoulutsang D."/>
            <person name="Topham K."/>
            <person name="Topping I."/>
            <person name="Tsamla T."/>
            <person name="Vassiliev H."/>
            <person name="Vo A."/>
            <person name="Wangchuk T."/>
            <person name="Wangdi T."/>
            <person name="Weiand M."/>
            <person name="Wilkinson J."/>
            <person name="Wilson A."/>
            <person name="Yadav S."/>
            <person name="Young G."/>
            <person name="Yu Q."/>
            <person name="Zembek L."/>
            <person name="Zhong D."/>
            <person name="Zimmer A."/>
            <person name="Zwirko Z."/>
            <person name="Jaffe D.B."/>
            <person name="Alvarez P."/>
            <person name="Brockman W."/>
            <person name="Butler J."/>
            <person name="Chin C."/>
            <person name="Gnerre S."/>
            <person name="Grabherr M."/>
            <person name="Kleber M."/>
            <person name="Mauceli E."/>
            <person name="MacCallum I."/>
        </authorList>
    </citation>
    <scope>NUCLEOTIDE SEQUENCE [LARGE SCALE GENOMIC DNA]</scope>
    <source>
        <strain evidence="6">Tucson 15010-1051.87</strain>
    </source>
</reference>
<dbReference type="PROSITE" id="PS51450">
    <property type="entry name" value="LRR"/>
    <property type="match status" value="3"/>
</dbReference>
<protein>
    <submittedName>
        <fullName evidence="5">Uncharacterized protein</fullName>
    </submittedName>
</protein>
<evidence type="ECO:0000256" key="4">
    <source>
        <dbReference type="SAM" id="SignalP"/>
    </source>
</evidence>
<dbReference type="InterPro" id="IPR050328">
    <property type="entry name" value="Dev_Immune_Receptor"/>
</dbReference>
<evidence type="ECO:0000313" key="5">
    <source>
        <dbReference type="EMBL" id="KRF83003.1"/>
    </source>
</evidence>
<evidence type="ECO:0000313" key="6">
    <source>
        <dbReference type="Proteomes" id="UP000008792"/>
    </source>
</evidence>
<keyword evidence="1" id="KW-0433">Leucine-rich repeat</keyword>
<feature type="chain" id="PRO_5006387041" evidence="4">
    <location>
        <begin position="21"/>
        <end position="427"/>
    </location>
</feature>
<dbReference type="GO" id="GO:0031012">
    <property type="term" value="C:extracellular matrix"/>
    <property type="evidence" value="ECO:0007669"/>
    <property type="project" value="TreeGrafter"/>
</dbReference>
<keyword evidence="6" id="KW-1185">Reference proteome</keyword>
<sequence>MSTLSYLCLLLWMLFNSCVASPKEVAVISFKCNGYLCEELNYPLDSEVAYFTKDITKKLNNYTTLVLRNSNLNQLPLNVFQTLDKLEHLDVQGCQVQHVAAECFEGAAKLKILQLSGNLISKIDAAAFALATELEELNLADNQLTDLPAKTFAGLHKLKQVWLQGNRLQKLPAGVFSQLSQLQQLNLDYNQLSELPDGLCADQVQLQQFSARGNRLKQIAANAFPYVQRLIISDNLQLHRLHLTGHIRELQADNCPLQSLQLDQPELLEQLLLSNSQLQSLDFLRNASSLLDLDLTGLEQLPALPNPWPAQQLKRLSISYANFTNWPDQMLTQLPELKVLDIWHNQQREIYIKEDFGQLNSHYIDDTNSICAQLEMFVGDTTLPKHVTIFDNEVIGNTGAYSMQCPGVELAQAEELVWFEDDFDSLT</sequence>
<dbReference type="EMBL" id="CH940650">
    <property type="protein sequence ID" value="KRF83003.1"/>
    <property type="molecule type" value="Genomic_DNA"/>
</dbReference>
<dbReference type="Proteomes" id="UP000008792">
    <property type="component" value="Unassembled WGS sequence"/>
</dbReference>
<keyword evidence="3" id="KW-0677">Repeat</keyword>
<dbReference type="InParanoid" id="A0A0Q9WQV9"/>
<keyword evidence="2 4" id="KW-0732">Signal</keyword>
<evidence type="ECO:0000256" key="1">
    <source>
        <dbReference type="ARBA" id="ARBA00022614"/>
    </source>
</evidence>
<evidence type="ECO:0000256" key="2">
    <source>
        <dbReference type="ARBA" id="ARBA00022729"/>
    </source>
</evidence>
<gene>
    <name evidence="5" type="primary">Dvir\GJ26169</name>
    <name evidence="5" type="ORF">Dvir_GJ26169</name>
</gene>
<dbReference type="AlphaFoldDB" id="A0A0Q9WQV9"/>
<dbReference type="STRING" id="7244.A0A0Q9WQV9"/>
<dbReference type="GO" id="GO:0005615">
    <property type="term" value="C:extracellular space"/>
    <property type="evidence" value="ECO:0007669"/>
    <property type="project" value="TreeGrafter"/>
</dbReference>
<dbReference type="PANTHER" id="PTHR24373:SF275">
    <property type="entry name" value="TIR DOMAIN-CONTAINING PROTEIN"/>
    <property type="match status" value="1"/>
</dbReference>
<evidence type="ECO:0000256" key="3">
    <source>
        <dbReference type="ARBA" id="ARBA00022737"/>
    </source>
</evidence>
<dbReference type="SMART" id="SM00369">
    <property type="entry name" value="LRR_TYP"/>
    <property type="match status" value="6"/>
</dbReference>
<feature type="signal peptide" evidence="4">
    <location>
        <begin position="1"/>
        <end position="20"/>
    </location>
</feature>
<dbReference type="SMART" id="SM00364">
    <property type="entry name" value="LRR_BAC"/>
    <property type="match status" value="2"/>
</dbReference>
<name>A0A0Q9WQV9_DROVI</name>
<dbReference type="Gene3D" id="3.80.10.10">
    <property type="entry name" value="Ribonuclease Inhibitor"/>
    <property type="match status" value="3"/>
</dbReference>
<dbReference type="Pfam" id="PF13855">
    <property type="entry name" value="LRR_8"/>
    <property type="match status" value="1"/>
</dbReference>